<evidence type="ECO:0000259" key="4">
    <source>
        <dbReference type="PROSITE" id="PS50043"/>
    </source>
</evidence>
<gene>
    <name evidence="5" type="ORF">GCM10009550_73430</name>
</gene>
<dbReference type="PROSITE" id="PS50043">
    <property type="entry name" value="HTH_LUXR_2"/>
    <property type="match status" value="1"/>
</dbReference>
<evidence type="ECO:0000313" key="5">
    <source>
        <dbReference type="EMBL" id="GAA0968291.1"/>
    </source>
</evidence>
<accession>A0ABN1RZ33</accession>
<keyword evidence="1" id="KW-0805">Transcription regulation</keyword>
<organism evidence="5 6">
    <name type="scientific">Actinocorallia libanotica</name>
    <dbReference type="NCBI Taxonomy" id="46162"/>
    <lineage>
        <taxon>Bacteria</taxon>
        <taxon>Bacillati</taxon>
        <taxon>Actinomycetota</taxon>
        <taxon>Actinomycetes</taxon>
        <taxon>Streptosporangiales</taxon>
        <taxon>Thermomonosporaceae</taxon>
        <taxon>Actinocorallia</taxon>
    </lineage>
</organism>
<evidence type="ECO:0000256" key="1">
    <source>
        <dbReference type="ARBA" id="ARBA00023015"/>
    </source>
</evidence>
<dbReference type="Pfam" id="PF00196">
    <property type="entry name" value="GerE"/>
    <property type="match status" value="1"/>
</dbReference>
<dbReference type="PANTHER" id="PTHR44688:SF16">
    <property type="entry name" value="DNA-BINDING TRANSCRIPTIONAL ACTIVATOR DEVR_DOSR"/>
    <property type="match status" value="1"/>
</dbReference>
<dbReference type="PROSITE" id="PS00622">
    <property type="entry name" value="HTH_LUXR_1"/>
    <property type="match status" value="1"/>
</dbReference>
<proteinExistence type="predicted"/>
<evidence type="ECO:0000256" key="3">
    <source>
        <dbReference type="ARBA" id="ARBA00023163"/>
    </source>
</evidence>
<dbReference type="Gene3D" id="1.10.10.10">
    <property type="entry name" value="Winged helix-like DNA-binding domain superfamily/Winged helix DNA-binding domain"/>
    <property type="match status" value="1"/>
</dbReference>
<dbReference type="Proteomes" id="UP001500665">
    <property type="component" value="Unassembled WGS sequence"/>
</dbReference>
<feature type="domain" description="HTH luxR-type" evidence="4">
    <location>
        <begin position="204"/>
        <end position="269"/>
    </location>
</feature>
<dbReference type="InterPro" id="IPR029016">
    <property type="entry name" value="GAF-like_dom_sf"/>
</dbReference>
<dbReference type="Gene3D" id="3.30.450.40">
    <property type="match status" value="1"/>
</dbReference>
<dbReference type="InterPro" id="IPR016032">
    <property type="entry name" value="Sig_transdc_resp-reg_C-effctor"/>
</dbReference>
<sequence>MVKAALGRLRQVTGVPVAFGGGVEGRTGAVRFRLSELAGASTNALRGLLIEPQAGLGGKAASLGRVLAVQDYCASRSISHDYDVAVRSEGLRAVAAVPVVVRGTARAVLYAALRDAVNIGDDVLRGLVDAARWMEQELVVSDEVDRRIALMEGIADADERPSTAEWEAVRLAHAELRLLALRADSPALRAELLGISELLSPERSAEASVRLTPREVDVLSCAALGCGNAEIARRLGVGAETVKSYLRSAMVKLGAHSRAEAVMAARLAGQLP</sequence>
<evidence type="ECO:0000256" key="2">
    <source>
        <dbReference type="ARBA" id="ARBA00023125"/>
    </source>
</evidence>
<keyword evidence="6" id="KW-1185">Reference proteome</keyword>
<keyword evidence="3" id="KW-0804">Transcription</keyword>
<protein>
    <submittedName>
        <fullName evidence="5">Helix-turn-helix transcriptional regulator</fullName>
    </submittedName>
</protein>
<dbReference type="InterPro" id="IPR000792">
    <property type="entry name" value="Tscrpt_reg_LuxR_C"/>
</dbReference>
<dbReference type="PANTHER" id="PTHR44688">
    <property type="entry name" value="DNA-BINDING TRANSCRIPTIONAL ACTIVATOR DEVR_DOSR"/>
    <property type="match status" value="1"/>
</dbReference>
<comment type="caution">
    <text evidence="5">The sequence shown here is derived from an EMBL/GenBank/DDBJ whole genome shotgun (WGS) entry which is preliminary data.</text>
</comment>
<evidence type="ECO:0000313" key="6">
    <source>
        <dbReference type="Proteomes" id="UP001500665"/>
    </source>
</evidence>
<dbReference type="EMBL" id="BAAAHH010000055">
    <property type="protein sequence ID" value="GAA0968291.1"/>
    <property type="molecule type" value="Genomic_DNA"/>
</dbReference>
<dbReference type="SMART" id="SM00421">
    <property type="entry name" value="HTH_LUXR"/>
    <property type="match status" value="1"/>
</dbReference>
<name>A0ABN1RZ33_9ACTN</name>
<dbReference type="SUPFAM" id="SSF46894">
    <property type="entry name" value="C-terminal effector domain of the bipartite response regulators"/>
    <property type="match status" value="1"/>
</dbReference>
<dbReference type="InterPro" id="IPR036388">
    <property type="entry name" value="WH-like_DNA-bd_sf"/>
</dbReference>
<dbReference type="PRINTS" id="PR00038">
    <property type="entry name" value="HTHLUXR"/>
</dbReference>
<keyword evidence="2" id="KW-0238">DNA-binding</keyword>
<reference evidence="5 6" key="1">
    <citation type="journal article" date="2019" name="Int. J. Syst. Evol. Microbiol.">
        <title>The Global Catalogue of Microorganisms (GCM) 10K type strain sequencing project: providing services to taxonomists for standard genome sequencing and annotation.</title>
        <authorList>
            <consortium name="The Broad Institute Genomics Platform"/>
            <consortium name="The Broad Institute Genome Sequencing Center for Infectious Disease"/>
            <person name="Wu L."/>
            <person name="Ma J."/>
        </authorList>
    </citation>
    <scope>NUCLEOTIDE SEQUENCE [LARGE SCALE GENOMIC DNA]</scope>
    <source>
        <strain evidence="5 6">JCM 10696</strain>
    </source>
</reference>
<dbReference type="CDD" id="cd06170">
    <property type="entry name" value="LuxR_C_like"/>
    <property type="match status" value="1"/>
</dbReference>
<dbReference type="SUPFAM" id="SSF55781">
    <property type="entry name" value="GAF domain-like"/>
    <property type="match status" value="1"/>
</dbReference>